<dbReference type="EMBL" id="WXYQ01000001">
    <property type="protein sequence ID" value="NBG94461.1"/>
    <property type="molecule type" value="Genomic_DNA"/>
</dbReference>
<proteinExistence type="predicted"/>
<dbReference type="InterPro" id="IPR000073">
    <property type="entry name" value="AB_hydrolase_1"/>
</dbReference>
<accession>A0A845Q8R6</accession>
<keyword evidence="2" id="KW-0378">Hydrolase</keyword>
<comment type="caution">
    <text evidence="2">The sequence shown here is derived from an EMBL/GenBank/DDBJ whole genome shotgun (WGS) entry which is preliminary data.</text>
</comment>
<protein>
    <submittedName>
        <fullName evidence="2">Alpha/beta fold hydrolase</fullName>
    </submittedName>
</protein>
<dbReference type="InterPro" id="IPR029058">
    <property type="entry name" value="AB_hydrolase_fold"/>
</dbReference>
<dbReference type="GeneID" id="300653440"/>
<dbReference type="AlphaFoldDB" id="A0A845Q8R6"/>
<reference evidence="2 3" key="1">
    <citation type="journal article" date="2016" name="Int. J. Syst. Evol. Microbiol.">
        <title>Pyruvatibacter mobilis gen. nov., sp. nov., a marine bacterium from the culture broth of Picochlorum sp. 122.</title>
        <authorList>
            <person name="Wang G."/>
            <person name="Tang M."/>
            <person name="Wu H."/>
            <person name="Dai S."/>
            <person name="Li T."/>
            <person name="Chen C."/>
            <person name="He H."/>
            <person name="Fan J."/>
            <person name="Xiang W."/>
            <person name="Li X."/>
        </authorList>
    </citation>
    <scope>NUCLEOTIDE SEQUENCE [LARGE SCALE GENOMIC DNA]</scope>
    <source>
        <strain evidence="2 3">GYP-11</strain>
    </source>
</reference>
<dbReference type="SUPFAM" id="SSF53474">
    <property type="entry name" value="alpha/beta-Hydrolases"/>
    <property type="match status" value="1"/>
</dbReference>
<name>A0A845Q8R6_9HYPH</name>
<dbReference type="OrthoDB" id="9805123at2"/>
<organism evidence="2 3">
    <name type="scientific">Pyruvatibacter mobilis</name>
    <dbReference type="NCBI Taxonomy" id="1712261"/>
    <lineage>
        <taxon>Bacteria</taxon>
        <taxon>Pseudomonadati</taxon>
        <taxon>Pseudomonadota</taxon>
        <taxon>Alphaproteobacteria</taxon>
        <taxon>Hyphomicrobiales</taxon>
        <taxon>Parvibaculaceae</taxon>
        <taxon>Pyruvatibacter</taxon>
    </lineage>
</organism>
<dbReference type="PANTHER" id="PTHR43194">
    <property type="entry name" value="HYDROLASE ALPHA/BETA FOLD FAMILY"/>
    <property type="match status" value="1"/>
</dbReference>
<dbReference type="Proteomes" id="UP000470384">
    <property type="component" value="Unassembled WGS sequence"/>
</dbReference>
<gene>
    <name evidence="2" type="ORF">GTQ45_01785</name>
</gene>
<dbReference type="GO" id="GO:0016787">
    <property type="term" value="F:hydrolase activity"/>
    <property type="evidence" value="ECO:0007669"/>
    <property type="project" value="UniProtKB-KW"/>
</dbReference>
<evidence type="ECO:0000259" key="1">
    <source>
        <dbReference type="Pfam" id="PF00561"/>
    </source>
</evidence>
<dbReference type="Pfam" id="PF00561">
    <property type="entry name" value="Abhydrolase_1"/>
    <property type="match status" value="1"/>
</dbReference>
<evidence type="ECO:0000313" key="3">
    <source>
        <dbReference type="Proteomes" id="UP000470384"/>
    </source>
</evidence>
<feature type="domain" description="AB hydrolase-1" evidence="1">
    <location>
        <begin position="96"/>
        <end position="205"/>
    </location>
</feature>
<dbReference type="Gene3D" id="3.40.50.1820">
    <property type="entry name" value="alpha/beta hydrolase"/>
    <property type="match status" value="1"/>
</dbReference>
<dbReference type="InterPro" id="IPR050228">
    <property type="entry name" value="Carboxylesterase_BioH"/>
</dbReference>
<evidence type="ECO:0000313" key="2">
    <source>
        <dbReference type="EMBL" id="NBG94461.1"/>
    </source>
</evidence>
<dbReference type="RefSeq" id="WP_160586554.1">
    <property type="nucleotide sequence ID" value="NZ_BMHN01000001.1"/>
</dbReference>
<dbReference type="PANTHER" id="PTHR43194:SF2">
    <property type="entry name" value="PEROXISOMAL MEMBRANE PROTEIN LPX1"/>
    <property type="match status" value="1"/>
</dbReference>
<sequence>MAGMTADNRLWKRIGLGAALAVPLVVLVLVVGVLPTLLMAAQREALEDTPADHGIAYEDVSLTTADGVAINGWWMPDATPAGIDEFTGEPIETRGVIIFIHGANSNRADPYVNAFGLYKLLTRMQHHVLAIDMRNSGTSQAWGGGQLDWGRAEARDVLAAVDYAQIRGGGEPIIPFGVSMGGAAALTAAAQDSRIRGLILLDPMLDTYDTMARGTVAAAGFPLALAHVTTTAAGLLHGAPAFETTLKDQGMTYARPTLLIQDERDPVNRRIHAEEIVAANRNIDLWVAPHPADDHPLLAAAGGWGTHVAAFQLYPDEVAALLDAYLTMVHAICDAEDLEAAASMPLAGAR</sequence>
<keyword evidence="3" id="KW-1185">Reference proteome</keyword>